<evidence type="ECO:0000313" key="1">
    <source>
        <dbReference type="EMBL" id="XBG66011.1"/>
    </source>
</evidence>
<accession>A0AAU7BXJ6</accession>
<organism evidence="1">
    <name type="scientific">Rickettsia oklahomensis</name>
    <dbReference type="NCBI Taxonomy" id="3141789"/>
    <lineage>
        <taxon>Bacteria</taxon>
        <taxon>Pseudomonadati</taxon>
        <taxon>Pseudomonadota</taxon>
        <taxon>Alphaproteobacteria</taxon>
        <taxon>Rickettsiales</taxon>
        <taxon>Rickettsiaceae</taxon>
        <taxon>Rickettsieae</taxon>
        <taxon>Rickettsia</taxon>
        <taxon>belli group</taxon>
    </lineage>
</organism>
<proteinExistence type="predicted"/>
<dbReference type="RefSeq" id="WP_347938641.1">
    <property type="nucleotide sequence ID" value="NZ_CP157197.1"/>
</dbReference>
<dbReference type="KEGG" id="rof:AAGW17_03335"/>
<name>A0AAU7BXJ6_9RICK</name>
<protein>
    <submittedName>
        <fullName evidence="1">Uncharacterized protein</fullName>
    </submittedName>
</protein>
<gene>
    <name evidence="1" type="ORF">AAGW17_03335</name>
</gene>
<dbReference type="EMBL" id="CP157197">
    <property type="protein sequence ID" value="XBG66011.1"/>
    <property type="molecule type" value="Genomic_DNA"/>
</dbReference>
<reference evidence="1" key="1">
    <citation type="submission" date="2024-05" db="EMBL/GenBank/DDBJ databases">
        <title>Characterization of a novel Rickettsia species. (Rickettsia oklahomia sp. nov.) from Amblyomma americanum ticks.</title>
        <authorList>
            <person name="Korla P.K."/>
            <person name="Karounos M."/>
            <person name="Wilson J.M."/>
            <person name="Little S.E."/>
            <person name="Qurollo B.A."/>
        </authorList>
    </citation>
    <scope>NUCLEOTIDE SEQUENCE</scope>
    <source>
        <strain evidence="1">Oklahoma-10</strain>
    </source>
</reference>
<sequence length="44" mass="5043">MNKVIFFVKIPTVHFTGVYCCYSKLVCITNFVAHWSSSFNILIA</sequence>
<dbReference type="AlphaFoldDB" id="A0AAU7BXJ6"/>